<dbReference type="SUPFAM" id="SSF54637">
    <property type="entry name" value="Thioesterase/thiol ester dehydrase-isomerase"/>
    <property type="match status" value="1"/>
</dbReference>
<dbReference type="Gene3D" id="3.10.129.10">
    <property type="entry name" value="Hotdog Thioesterase"/>
    <property type="match status" value="1"/>
</dbReference>
<dbReference type="Pfam" id="PF01575">
    <property type="entry name" value="MaoC_dehydratas"/>
    <property type="match status" value="1"/>
</dbReference>
<gene>
    <name evidence="2" type="ORF">GBAR_LOCUS10796</name>
</gene>
<dbReference type="InterPro" id="IPR029069">
    <property type="entry name" value="HotDog_dom_sf"/>
</dbReference>
<comment type="caution">
    <text evidence="2">The sequence shown here is derived from an EMBL/GenBank/DDBJ whole genome shotgun (WGS) entry which is preliminary data.</text>
</comment>
<feature type="domain" description="MaoC-like" evidence="1">
    <location>
        <begin position="23"/>
        <end position="94"/>
    </location>
</feature>
<dbReference type="AlphaFoldDB" id="A0AA35WHY3"/>
<dbReference type="Proteomes" id="UP001174909">
    <property type="component" value="Unassembled WGS sequence"/>
</dbReference>
<protein>
    <recommendedName>
        <fullName evidence="1">MaoC-like domain-containing protein</fullName>
    </recommendedName>
</protein>
<evidence type="ECO:0000259" key="1">
    <source>
        <dbReference type="Pfam" id="PF01575"/>
    </source>
</evidence>
<accession>A0AA35WHY3</accession>
<evidence type="ECO:0000313" key="2">
    <source>
        <dbReference type="EMBL" id="CAI8017891.1"/>
    </source>
</evidence>
<dbReference type="InterPro" id="IPR002539">
    <property type="entry name" value="MaoC-like_dom"/>
</dbReference>
<evidence type="ECO:0000313" key="3">
    <source>
        <dbReference type="Proteomes" id="UP001174909"/>
    </source>
</evidence>
<dbReference type="GO" id="GO:0018812">
    <property type="term" value="F:3-hydroxyacyl-CoA dehydratase activity"/>
    <property type="evidence" value="ECO:0007669"/>
    <property type="project" value="UniProtKB-ARBA"/>
</dbReference>
<reference evidence="2" key="1">
    <citation type="submission" date="2023-03" db="EMBL/GenBank/DDBJ databases">
        <authorList>
            <person name="Steffen K."/>
            <person name="Cardenas P."/>
        </authorList>
    </citation>
    <scope>NUCLEOTIDE SEQUENCE</scope>
</reference>
<name>A0AA35WHY3_GEOBA</name>
<dbReference type="EMBL" id="CASHTH010001666">
    <property type="protein sequence ID" value="CAI8017891.1"/>
    <property type="molecule type" value="Genomic_DNA"/>
</dbReference>
<sequence length="143" mass="15595">MGNQVYFEDVQEGTEVPTLRKDPTTQQLVKYAGASGDYYQIHYDLNYAKGNGLPDVILHGALKGAWLGQVMTDWIGAEGMLKSLTTQYRGMDVPGTPMLGKGVVTKKYTENGENLVDCDIWLEDHEGKKTTPGAATVALPSRG</sequence>
<proteinExistence type="predicted"/>
<keyword evidence="3" id="KW-1185">Reference proteome</keyword>
<organism evidence="2 3">
    <name type="scientific">Geodia barretti</name>
    <name type="common">Barrett's horny sponge</name>
    <dbReference type="NCBI Taxonomy" id="519541"/>
    <lineage>
        <taxon>Eukaryota</taxon>
        <taxon>Metazoa</taxon>
        <taxon>Porifera</taxon>
        <taxon>Demospongiae</taxon>
        <taxon>Heteroscleromorpha</taxon>
        <taxon>Tetractinellida</taxon>
        <taxon>Astrophorina</taxon>
        <taxon>Geodiidae</taxon>
        <taxon>Geodia</taxon>
    </lineage>
</organism>